<dbReference type="PANTHER" id="PTHR28097">
    <property type="entry name" value="PHEROMONE A FACTOR RECEPTOR"/>
    <property type="match status" value="1"/>
</dbReference>
<feature type="region of interest" description="Disordered" evidence="10">
    <location>
        <begin position="397"/>
        <end position="479"/>
    </location>
</feature>
<dbReference type="GO" id="GO:0005886">
    <property type="term" value="C:plasma membrane"/>
    <property type="evidence" value="ECO:0007669"/>
    <property type="project" value="TreeGrafter"/>
</dbReference>
<evidence type="ECO:0000256" key="4">
    <source>
        <dbReference type="ARBA" id="ARBA00022692"/>
    </source>
</evidence>
<comment type="subcellular location">
    <subcellularLocation>
        <location evidence="1">Membrane</location>
        <topology evidence="1">Multi-pass membrane protein</topology>
    </subcellularLocation>
</comment>
<evidence type="ECO:0000256" key="7">
    <source>
        <dbReference type="ARBA" id="ARBA00023136"/>
    </source>
</evidence>
<evidence type="ECO:0000313" key="12">
    <source>
        <dbReference type="EMBL" id="GLB44319.1"/>
    </source>
</evidence>
<reference evidence="12" key="1">
    <citation type="submission" date="2022-07" db="EMBL/GenBank/DDBJ databases">
        <title>The genome of Lyophyllum shimeji provides insight into the initial evolution of ectomycorrhizal fungal genome.</title>
        <authorList>
            <person name="Kobayashi Y."/>
            <person name="Shibata T."/>
            <person name="Hirakawa H."/>
            <person name="Shigenobu S."/>
            <person name="Nishiyama T."/>
            <person name="Yamada A."/>
            <person name="Hasebe M."/>
            <person name="Kawaguchi M."/>
        </authorList>
    </citation>
    <scope>NUCLEOTIDE SEQUENCE</scope>
    <source>
        <strain evidence="12">AT787</strain>
    </source>
</reference>
<accession>A0A9P3UQT7</accession>
<dbReference type="PRINTS" id="PR00899">
    <property type="entry name" value="GPCRSTE3"/>
</dbReference>
<evidence type="ECO:0000256" key="9">
    <source>
        <dbReference type="ARBA" id="ARBA00023224"/>
    </source>
</evidence>
<keyword evidence="7 11" id="KW-0472">Membrane</keyword>
<dbReference type="PANTHER" id="PTHR28097:SF1">
    <property type="entry name" value="PHEROMONE A FACTOR RECEPTOR"/>
    <property type="match status" value="1"/>
</dbReference>
<dbReference type="Pfam" id="PF02076">
    <property type="entry name" value="STE3"/>
    <property type="match status" value="1"/>
</dbReference>
<keyword evidence="6" id="KW-0297">G-protein coupled receptor</keyword>
<evidence type="ECO:0000256" key="6">
    <source>
        <dbReference type="ARBA" id="ARBA00023040"/>
    </source>
</evidence>
<keyword evidence="8 12" id="KW-0675">Receptor</keyword>
<evidence type="ECO:0000256" key="10">
    <source>
        <dbReference type="SAM" id="MobiDB-lite"/>
    </source>
</evidence>
<dbReference type="Proteomes" id="UP001063166">
    <property type="component" value="Unassembled WGS sequence"/>
</dbReference>
<feature type="transmembrane region" description="Helical" evidence="11">
    <location>
        <begin position="110"/>
        <end position="130"/>
    </location>
</feature>
<dbReference type="CDD" id="cd14966">
    <property type="entry name" value="7tmD_STE3"/>
    <property type="match status" value="1"/>
</dbReference>
<protein>
    <submittedName>
        <fullName evidence="12">Pheromone A receptor</fullName>
    </submittedName>
</protein>
<keyword evidence="3" id="KW-0589">Pheromone response</keyword>
<dbReference type="OrthoDB" id="2874149at2759"/>
<dbReference type="GO" id="GO:0000750">
    <property type="term" value="P:pheromone-dependent signal transduction involved in conjugation with cellular fusion"/>
    <property type="evidence" value="ECO:0007669"/>
    <property type="project" value="TreeGrafter"/>
</dbReference>
<dbReference type="InterPro" id="IPR001546">
    <property type="entry name" value="GPCR_Pheromne_A_rcpt"/>
</dbReference>
<dbReference type="AlphaFoldDB" id="A0A9P3UQT7"/>
<feature type="transmembrane region" description="Helical" evidence="11">
    <location>
        <begin position="150"/>
        <end position="176"/>
    </location>
</feature>
<feature type="transmembrane region" description="Helical" evidence="11">
    <location>
        <begin position="71"/>
        <end position="89"/>
    </location>
</feature>
<evidence type="ECO:0000256" key="3">
    <source>
        <dbReference type="ARBA" id="ARBA00022507"/>
    </source>
</evidence>
<evidence type="ECO:0000256" key="2">
    <source>
        <dbReference type="ARBA" id="ARBA00011085"/>
    </source>
</evidence>
<comment type="caution">
    <text evidence="12">The sequence shown here is derived from an EMBL/GenBank/DDBJ whole genome shotgun (WGS) entry which is preliminary data.</text>
</comment>
<evidence type="ECO:0000256" key="8">
    <source>
        <dbReference type="ARBA" id="ARBA00023170"/>
    </source>
</evidence>
<organism evidence="12 13">
    <name type="scientific">Lyophyllum shimeji</name>
    <name type="common">Hon-shimeji</name>
    <name type="synonym">Tricholoma shimeji</name>
    <dbReference type="NCBI Taxonomy" id="47721"/>
    <lineage>
        <taxon>Eukaryota</taxon>
        <taxon>Fungi</taxon>
        <taxon>Dikarya</taxon>
        <taxon>Basidiomycota</taxon>
        <taxon>Agaricomycotina</taxon>
        <taxon>Agaricomycetes</taxon>
        <taxon>Agaricomycetidae</taxon>
        <taxon>Agaricales</taxon>
        <taxon>Tricholomatineae</taxon>
        <taxon>Lyophyllaceae</taxon>
        <taxon>Lyophyllum</taxon>
    </lineage>
</organism>
<proteinExistence type="inferred from homology"/>
<name>A0A9P3UQT7_LYOSH</name>
<keyword evidence="5 11" id="KW-1133">Transmembrane helix</keyword>
<sequence>MHPELVPVAFISAISVLLVLPWHWRAGNVATLALAFWLFISNIIYGIDAAIWGENARIIIPVWCDITTKLIIGANFAIPAACLCITIHLERVASVRLATTTISDKRRRQIFEALMCFGLPLFFMILHFIVQGHRFDIIEEYGCRPTTYFSIPAIFIVWLPPLLMSIVSLVYAGLALRHFMLRRVSFAAHLNATRSALTTSRYLRLMLMAGLQMIWGVTTTSYALWFTVIGIPIRPWTTWADVHSDFSRIDQYLSLVTPQQVLTAYYVLWWIVPISTLIFVAFFAFGNDAMEEYKKCWIWFRTRVLGQTVSTEPTRGSFFDKFNIKSANCKLMDSSKTAVTSTISSLPPYKAPSPPSPSQFKSQFIDFNDDSHSEISRYTAGATYSYSNDVKPAPSLTDFSLPSPSTSAASVSTTTPRDNQDDIPLSPLSPPSPLPPPPRHPRLRPLLTGQHVSPSPRPFTYPSNDASHRQLDSNDASFA</sequence>
<dbReference type="InterPro" id="IPR001499">
    <property type="entry name" value="GPCR_STE3"/>
</dbReference>
<evidence type="ECO:0000313" key="13">
    <source>
        <dbReference type="Proteomes" id="UP001063166"/>
    </source>
</evidence>
<feature type="transmembrane region" description="Helical" evidence="11">
    <location>
        <begin position="202"/>
        <end position="225"/>
    </location>
</feature>
<evidence type="ECO:0000256" key="11">
    <source>
        <dbReference type="SAM" id="Phobius"/>
    </source>
</evidence>
<dbReference type="PRINTS" id="PR00900">
    <property type="entry name" value="PHEROMONEAR"/>
</dbReference>
<evidence type="ECO:0000256" key="1">
    <source>
        <dbReference type="ARBA" id="ARBA00004141"/>
    </source>
</evidence>
<evidence type="ECO:0000256" key="5">
    <source>
        <dbReference type="ARBA" id="ARBA00022989"/>
    </source>
</evidence>
<dbReference type="GO" id="GO:0004933">
    <property type="term" value="F:mating-type a-factor pheromone receptor activity"/>
    <property type="evidence" value="ECO:0007669"/>
    <property type="project" value="InterPro"/>
</dbReference>
<keyword evidence="13" id="KW-1185">Reference proteome</keyword>
<feature type="transmembrane region" description="Helical" evidence="11">
    <location>
        <begin position="264"/>
        <end position="285"/>
    </location>
</feature>
<feature type="transmembrane region" description="Helical" evidence="11">
    <location>
        <begin position="31"/>
        <end position="51"/>
    </location>
</feature>
<feature type="compositionally biased region" description="Low complexity" evidence="10">
    <location>
        <begin position="400"/>
        <end position="416"/>
    </location>
</feature>
<feature type="compositionally biased region" description="Pro residues" evidence="10">
    <location>
        <begin position="427"/>
        <end position="438"/>
    </location>
</feature>
<keyword evidence="4 11" id="KW-0812">Transmembrane</keyword>
<dbReference type="EMBL" id="BRPK01000016">
    <property type="protein sequence ID" value="GLB44319.1"/>
    <property type="molecule type" value="Genomic_DNA"/>
</dbReference>
<gene>
    <name evidence="12" type="ORF">LshimejAT787_1602490</name>
</gene>
<feature type="transmembrane region" description="Helical" evidence="11">
    <location>
        <begin position="6"/>
        <end position="24"/>
    </location>
</feature>
<comment type="similarity">
    <text evidence="2">Belongs to the G-protein coupled receptor 4 family.</text>
</comment>
<keyword evidence="9" id="KW-0807">Transducer</keyword>